<dbReference type="AlphaFoldDB" id="A0A4V2UT64"/>
<accession>A0A4V2UT64</accession>
<feature type="transmembrane region" description="Helical" evidence="3">
    <location>
        <begin position="6"/>
        <end position="23"/>
    </location>
</feature>
<feature type="coiled-coil region" evidence="2">
    <location>
        <begin position="43"/>
        <end position="84"/>
    </location>
</feature>
<comment type="caution">
    <text evidence="4">The sequence shown here is derived from an EMBL/GenBank/DDBJ whole genome shotgun (WGS) entry which is preliminary data.</text>
</comment>
<protein>
    <submittedName>
        <fullName evidence="4">Uncharacterized protein YlxW (UPF0749 family)</fullName>
    </submittedName>
</protein>
<dbReference type="Proteomes" id="UP000295788">
    <property type="component" value="Unassembled WGS sequence"/>
</dbReference>
<name>A0A4V2UT64_9BACI</name>
<evidence type="ECO:0000256" key="3">
    <source>
        <dbReference type="SAM" id="Phobius"/>
    </source>
</evidence>
<gene>
    <name evidence="4" type="ORF">EDD72_10173</name>
</gene>
<evidence type="ECO:0000256" key="1">
    <source>
        <dbReference type="ARBA" id="ARBA00009108"/>
    </source>
</evidence>
<dbReference type="PANTHER" id="PTHR37313:SF2">
    <property type="entry name" value="UPF0749 PROTEIN YLXX"/>
    <property type="match status" value="1"/>
</dbReference>
<keyword evidence="3" id="KW-0812">Transmembrane</keyword>
<comment type="similarity">
    <text evidence="1">Belongs to the UPF0749 family.</text>
</comment>
<organism evidence="4 5">
    <name type="scientific">Tepidibacillus fermentans</name>
    <dbReference type="NCBI Taxonomy" id="1281767"/>
    <lineage>
        <taxon>Bacteria</taxon>
        <taxon>Bacillati</taxon>
        <taxon>Bacillota</taxon>
        <taxon>Bacilli</taxon>
        <taxon>Bacillales</taxon>
        <taxon>Bacillaceae</taxon>
        <taxon>Tepidibacillus</taxon>
    </lineage>
</organism>
<proteinExistence type="inferred from homology"/>
<keyword evidence="5" id="KW-1185">Reference proteome</keyword>
<dbReference type="OrthoDB" id="9776196at2"/>
<keyword evidence="3" id="KW-1133">Transmembrane helix</keyword>
<evidence type="ECO:0000256" key="2">
    <source>
        <dbReference type="SAM" id="Coils"/>
    </source>
</evidence>
<evidence type="ECO:0000313" key="4">
    <source>
        <dbReference type="EMBL" id="TCS84409.1"/>
    </source>
</evidence>
<sequence length="246" mass="27782">MKVSKLHLYLSIVLLFLGFLVGFQYQLTNKRTMTDIAYSWNKEQQIQEKLIRQKEENKKLEEQIREVEDQIHSIEQKAQANQDEATKIHETLDYSRMLAGLMDVEGPGLIVTLNDSKKAKEMSGDVSSYIVHEQDLRRVVNELFASGAEAISVNGERMISTSTIKCVGPTILVNSIKKAPPFEIKAIGDPDTLLKGLELPGGVLDTLRIWEIQITTQKVDKVVIPRYMGTIETNKLSLLHTSQAEE</sequence>
<evidence type="ECO:0000313" key="5">
    <source>
        <dbReference type="Proteomes" id="UP000295788"/>
    </source>
</evidence>
<dbReference type="Pfam" id="PF05949">
    <property type="entry name" value="DUF881"/>
    <property type="match status" value="1"/>
</dbReference>
<reference evidence="4 5" key="1">
    <citation type="submission" date="2019-03" db="EMBL/GenBank/DDBJ databases">
        <title>Genomic Encyclopedia of Type Strains, Phase IV (KMG-IV): sequencing the most valuable type-strain genomes for metagenomic binning, comparative biology and taxonomic classification.</title>
        <authorList>
            <person name="Goeker M."/>
        </authorList>
    </citation>
    <scope>NUCLEOTIDE SEQUENCE [LARGE SCALE GENOMIC DNA]</scope>
    <source>
        <strain evidence="4 5">DSM 23802</strain>
    </source>
</reference>
<dbReference type="RefSeq" id="WP_132766649.1">
    <property type="nucleotide sequence ID" value="NZ_SMAB01000001.1"/>
</dbReference>
<dbReference type="EMBL" id="SMAB01000001">
    <property type="protein sequence ID" value="TCS84409.1"/>
    <property type="molecule type" value="Genomic_DNA"/>
</dbReference>
<keyword evidence="2" id="KW-0175">Coiled coil</keyword>
<dbReference type="PANTHER" id="PTHR37313">
    <property type="entry name" value="UPF0749 PROTEIN RV1825"/>
    <property type="match status" value="1"/>
</dbReference>
<dbReference type="Gene3D" id="3.30.70.1880">
    <property type="entry name" value="Protein of unknown function DUF881"/>
    <property type="match status" value="1"/>
</dbReference>
<keyword evidence="3" id="KW-0472">Membrane</keyword>
<dbReference type="InterPro" id="IPR010273">
    <property type="entry name" value="DUF881"/>
</dbReference>